<feature type="domain" description="SnoaL-like" evidence="1">
    <location>
        <begin position="10"/>
        <end position="120"/>
    </location>
</feature>
<reference evidence="2" key="2">
    <citation type="submission" date="2020-09" db="EMBL/GenBank/DDBJ databases">
        <authorList>
            <person name="Sun Q."/>
            <person name="Zhou Y."/>
        </authorList>
    </citation>
    <scope>NUCLEOTIDE SEQUENCE</scope>
    <source>
        <strain evidence="2">CGMCC 1.15290</strain>
    </source>
</reference>
<comment type="caution">
    <text evidence="2">The sequence shown here is derived from an EMBL/GenBank/DDBJ whole genome shotgun (WGS) entry which is preliminary data.</text>
</comment>
<dbReference type="RefSeq" id="WP_188951483.1">
    <property type="nucleotide sequence ID" value="NZ_BMIB01000002.1"/>
</dbReference>
<accession>A0A917MW19</accession>
<dbReference type="Pfam" id="PF12680">
    <property type="entry name" value="SnoaL_2"/>
    <property type="match status" value="1"/>
</dbReference>
<dbReference type="InterPro" id="IPR037401">
    <property type="entry name" value="SnoaL-like"/>
</dbReference>
<organism evidence="2 3">
    <name type="scientific">Filimonas zeae</name>
    <dbReference type="NCBI Taxonomy" id="1737353"/>
    <lineage>
        <taxon>Bacteria</taxon>
        <taxon>Pseudomonadati</taxon>
        <taxon>Bacteroidota</taxon>
        <taxon>Chitinophagia</taxon>
        <taxon>Chitinophagales</taxon>
        <taxon>Chitinophagaceae</taxon>
        <taxon>Filimonas</taxon>
    </lineage>
</organism>
<proteinExistence type="predicted"/>
<evidence type="ECO:0000313" key="2">
    <source>
        <dbReference type="EMBL" id="GGH64110.1"/>
    </source>
</evidence>
<dbReference type="AlphaFoldDB" id="A0A917MW19"/>
<gene>
    <name evidence="2" type="ORF">GCM10011379_15770</name>
</gene>
<dbReference type="SUPFAM" id="SSF54427">
    <property type="entry name" value="NTF2-like"/>
    <property type="match status" value="1"/>
</dbReference>
<dbReference type="EMBL" id="BMIB01000002">
    <property type="protein sequence ID" value="GGH64110.1"/>
    <property type="molecule type" value="Genomic_DNA"/>
</dbReference>
<protein>
    <recommendedName>
        <fullName evidence="1">SnoaL-like domain-containing protein</fullName>
    </recommendedName>
</protein>
<keyword evidence="3" id="KW-1185">Reference proteome</keyword>
<dbReference type="Proteomes" id="UP000627292">
    <property type="component" value="Unassembled WGS sequence"/>
</dbReference>
<evidence type="ECO:0000313" key="3">
    <source>
        <dbReference type="Proteomes" id="UP000627292"/>
    </source>
</evidence>
<name>A0A917MW19_9BACT</name>
<sequence>MKQRELMICRYIKAYNHFDIDAMLADLDTRFTFENVSDGSIDMSLEGIPAFKEQAEKTARCFKKRHQKVTSFMHYETHTEVDIAYCAVLAVDLPCGLRRGDELHVAGRSVFRFAEDKIAAITDIS</sequence>
<dbReference type="InterPro" id="IPR032710">
    <property type="entry name" value="NTF2-like_dom_sf"/>
</dbReference>
<reference evidence="2" key="1">
    <citation type="journal article" date="2014" name="Int. J. Syst. Evol. Microbiol.">
        <title>Complete genome sequence of Corynebacterium casei LMG S-19264T (=DSM 44701T), isolated from a smear-ripened cheese.</title>
        <authorList>
            <consortium name="US DOE Joint Genome Institute (JGI-PGF)"/>
            <person name="Walter F."/>
            <person name="Albersmeier A."/>
            <person name="Kalinowski J."/>
            <person name="Ruckert C."/>
        </authorList>
    </citation>
    <scope>NUCLEOTIDE SEQUENCE</scope>
    <source>
        <strain evidence="2">CGMCC 1.15290</strain>
    </source>
</reference>
<evidence type="ECO:0000259" key="1">
    <source>
        <dbReference type="Pfam" id="PF12680"/>
    </source>
</evidence>
<dbReference type="Gene3D" id="3.10.450.50">
    <property type="match status" value="1"/>
</dbReference>